<evidence type="ECO:0000256" key="1">
    <source>
        <dbReference type="SAM" id="MobiDB-lite"/>
    </source>
</evidence>
<feature type="compositionally biased region" description="Low complexity" evidence="1">
    <location>
        <begin position="215"/>
        <end position="226"/>
    </location>
</feature>
<dbReference type="SUPFAM" id="SSF54909">
    <property type="entry name" value="Dimeric alpha+beta barrel"/>
    <property type="match status" value="1"/>
</dbReference>
<dbReference type="OrthoDB" id="1493813at2"/>
<reference evidence="2 3" key="1">
    <citation type="submission" date="2019-04" db="EMBL/GenBank/DDBJ databases">
        <title>Draft genome sequences for three unisolated Alnus-infective Frankia Sp+ strains, AgTrS, AiOr and AvVan, the first sequenced Frankia strains able to sporulate in-planta.</title>
        <authorList>
            <person name="Bethencourt L."/>
            <person name="Vautrin F."/>
            <person name="Taib N."/>
            <person name="Dubost A."/>
            <person name="Castro-Garcia L."/>
            <person name="Imbaud O."/>
            <person name="Abrouk D."/>
            <person name="Fournier P."/>
            <person name="Briolay J."/>
            <person name="Nguyen A."/>
            <person name="Normand P."/>
            <person name="Fernandez M.P."/>
            <person name="Brochier-Armanet C."/>
            <person name="Herrera-Belaroussi A."/>
        </authorList>
    </citation>
    <scope>NUCLEOTIDE SEQUENCE [LARGE SCALE GENOMIC DNA]</scope>
    <source>
        <strain evidence="2 3">AvVan</strain>
    </source>
</reference>
<proteinExistence type="predicted"/>
<protein>
    <submittedName>
        <fullName evidence="2">Uncharacterized protein</fullName>
    </submittedName>
</protein>
<accession>A0A4S5EPQ9</accession>
<organism evidence="2 3">
    <name type="scientific">Candidatus Frankia alpina</name>
    <dbReference type="NCBI Taxonomy" id="2699483"/>
    <lineage>
        <taxon>Bacteria</taxon>
        <taxon>Bacillati</taxon>
        <taxon>Actinomycetota</taxon>
        <taxon>Actinomycetes</taxon>
        <taxon>Frankiales</taxon>
        <taxon>Frankiaceae</taxon>
        <taxon>Frankia</taxon>
    </lineage>
</organism>
<dbReference type="EMBL" id="SSXH01000259">
    <property type="protein sequence ID" value="THJ74357.1"/>
    <property type="molecule type" value="Genomic_DNA"/>
</dbReference>
<sequence length="276" mass="30552">MTPTTSRNLIDARRDDAATVLVNYWYTASHDDALDDLHNVVEQWSTAPWPQELLSFSSYLSIDGHTALTFVQSTGSDSYRPFVRSLRVPARAEAVEYRPHRSILLADPPPEPGCVVVATFDVDGPERQAYIIDAVINAIEQAPPAANRGMISANFFVSTDGTRVLNFAEWTSDEAHEAFLDGVARAAALRVSQSIPRVRPIGHRRLHVHRVLEPAASRPAADPARGAVDRERRRRRLRVVGSQEDRRRRSDVAPCGGLGPGVPAMRRRRIAGEVLP</sequence>
<feature type="region of interest" description="Disordered" evidence="1">
    <location>
        <begin position="215"/>
        <end position="263"/>
    </location>
</feature>
<name>A0A4S5EPQ9_9ACTN</name>
<comment type="caution">
    <text evidence="2">The sequence shown here is derived from an EMBL/GenBank/DDBJ whole genome shotgun (WGS) entry which is preliminary data.</text>
</comment>
<gene>
    <name evidence="2" type="ORF">E7Y31_11920</name>
</gene>
<evidence type="ECO:0000313" key="3">
    <source>
        <dbReference type="Proteomes" id="UP000305282"/>
    </source>
</evidence>
<dbReference type="AlphaFoldDB" id="A0A4S5EPQ9"/>
<dbReference type="RefSeq" id="WP_136448221.1">
    <property type="nucleotide sequence ID" value="NZ_SSXH01000259.1"/>
</dbReference>
<dbReference type="InterPro" id="IPR011008">
    <property type="entry name" value="Dimeric_a/b-barrel"/>
</dbReference>
<keyword evidence="3" id="KW-1185">Reference proteome</keyword>
<evidence type="ECO:0000313" key="2">
    <source>
        <dbReference type="EMBL" id="THJ74357.1"/>
    </source>
</evidence>
<dbReference type="Gene3D" id="3.30.70.100">
    <property type="match status" value="2"/>
</dbReference>
<dbReference type="Proteomes" id="UP000305282">
    <property type="component" value="Unassembled WGS sequence"/>
</dbReference>